<gene>
    <name evidence="2" type="ORF">GPUH_LOCUS26716</name>
</gene>
<dbReference type="OrthoDB" id="5864733at2759"/>
<evidence type="ECO:0000256" key="1">
    <source>
        <dbReference type="SAM" id="MobiDB-lite"/>
    </source>
</evidence>
<evidence type="ECO:0000313" key="2">
    <source>
        <dbReference type="EMBL" id="VDN49295.1"/>
    </source>
</evidence>
<name>A0A183F0H6_9BILA</name>
<dbReference type="EMBL" id="UYRT01113369">
    <property type="protein sequence ID" value="VDN49295.1"/>
    <property type="molecule type" value="Genomic_DNA"/>
</dbReference>
<proteinExistence type="predicted"/>
<organism evidence="4">
    <name type="scientific">Gongylonema pulchrum</name>
    <dbReference type="NCBI Taxonomy" id="637853"/>
    <lineage>
        <taxon>Eukaryota</taxon>
        <taxon>Metazoa</taxon>
        <taxon>Ecdysozoa</taxon>
        <taxon>Nematoda</taxon>
        <taxon>Chromadorea</taxon>
        <taxon>Rhabditida</taxon>
        <taxon>Spirurina</taxon>
        <taxon>Spiruromorpha</taxon>
        <taxon>Spiruroidea</taxon>
        <taxon>Gongylonematidae</taxon>
        <taxon>Gongylonema</taxon>
    </lineage>
</organism>
<dbReference type="AlphaFoldDB" id="A0A183F0H6"/>
<feature type="compositionally biased region" description="Polar residues" evidence="1">
    <location>
        <begin position="9"/>
        <end position="20"/>
    </location>
</feature>
<reference evidence="4" key="1">
    <citation type="submission" date="2016-06" db="UniProtKB">
        <authorList>
            <consortium name="WormBaseParasite"/>
        </authorList>
    </citation>
    <scope>IDENTIFICATION</scope>
</reference>
<protein>
    <submittedName>
        <fullName evidence="2 4">Uncharacterized protein</fullName>
    </submittedName>
</protein>
<dbReference type="WBParaSite" id="GPUH_0002674701-mRNA-1">
    <property type="protein sequence ID" value="GPUH_0002674701-mRNA-1"/>
    <property type="gene ID" value="GPUH_0002674701"/>
</dbReference>
<keyword evidence="3" id="KW-1185">Reference proteome</keyword>
<evidence type="ECO:0000313" key="3">
    <source>
        <dbReference type="Proteomes" id="UP000271098"/>
    </source>
</evidence>
<sequence length="74" mass="8197">MLSFRESDSPTSLIKSSTPDPLTEDYDERSWFGESGVPDSARDPISQALALLGKPQTMGNLEALIRYHSFSVHL</sequence>
<accession>A0A183F0H6</accession>
<dbReference type="Proteomes" id="UP000271098">
    <property type="component" value="Unassembled WGS sequence"/>
</dbReference>
<feature type="region of interest" description="Disordered" evidence="1">
    <location>
        <begin position="1"/>
        <end position="40"/>
    </location>
</feature>
<evidence type="ECO:0000313" key="4">
    <source>
        <dbReference type="WBParaSite" id="GPUH_0002674701-mRNA-1"/>
    </source>
</evidence>
<reference evidence="2 3" key="2">
    <citation type="submission" date="2018-11" db="EMBL/GenBank/DDBJ databases">
        <authorList>
            <consortium name="Pathogen Informatics"/>
        </authorList>
    </citation>
    <scope>NUCLEOTIDE SEQUENCE [LARGE SCALE GENOMIC DNA]</scope>
</reference>